<dbReference type="EMBL" id="BAABDJ010000002">
    <property type="protein sequence ID" value="GAA3995494.1"/>
    <property type="molecule type" value="Genomic_DNA"/>
</dbReference>
<gene>
    <name evidence="1" type="ORF">GCM10022408_02480</name>
</gene>
<evidence type="ECO:0000313" key="2">
    <source>
        <dbReference type="Proteomes" id="UP001500567"/>
    </source>
</evidence>
<dbReference type="Proteomes" id="UP001500567">
    <property type="component" value="Unassembled WGS sequence"/>
</dbReference>
<proteinExistence type="predicted"/>
<reference evidence="2" key="1">
    <citation type="journal article" date="2019" name="Int. J. Syst. Evol. Microbiol.">
        <title>The Global Catalogue of Microorganisms (GCM) 10K type strain sequencing project: providing services to taxonomists for standard genome sequencing and annotation.</title>
        <authorList>
            <consortium name="The Broad Institute Genomics Platform"/>
            <consortium name="The Broad Institute Genome Sequencing Center for Infectious Disease"/>
            <person name="Wu L."/>
            <person name="Ma J."/>
        </authorList>
    </citation>
    <scope>NUCLEOTIDE SEQUENCE [LARGE SCALE GENOMIC DNA]</scope>
    <source>
        <strain evidence="2">JCM 17224</strain>
    </source>
</reference>
<protein>
    <submittedName>
        <fullName evidence="1">Uncharacterized protein</fullName>
    </submittedName>
</protein>
<name>A0ABP7RBZ6_9BACT</name>
<sequence>MDLLNSLTSCYQPIRFMKCPLTLLICLFGLGAGLTSCEEKETPEPTYYRFDAQDRAWLTARPGDELTFENQAGTRRHFRVGKVEERAHLASISTTLLGGIAREFYYDEWAMYLERTDSVQQVGVVTFTKARTTESAAATLMAQGFWYDYIGPETITDGVQCEVLNFPPDLNRAPLTPLTVGGQTYPAVLTMEVPTRRAGLCTYPFVNRTTHVYRLQYDRHAGIVRMESITGEVWSRVP</sequence>
<comment type="caution">
    <text evidence="1">The sequence shown here is derived from an EMBL/GenBank/DDBJ whole genome shotgun (WGS) entry which is preliminary data.</text>
</comment>
<organism evidence="1 2">
    <name type="scientific">Hymenobacter fastidiosus</name>
    <dbReference type="NCBI Taxonomy" id="486264"/>
    <lineage>
        <taxon>Bacteria</taxon>
        <taxon>Pseudomonadati</taxon>
        <taxon>Bacteroidota</taxon>
        <taxon>Cytophagia</taxon>
        <taxon>Cytophagales</taxon>
        <taxon>Hymenobacteraceae</taxon>
        <taxon>Hymenobacter</taxon>
    </lineage>
</organism>
<evidence type="ECO:0000313" key="1">
    <source>
        <dbReference type="EMBL" id="GAA3995494.1"/>
    </source>
</evidence>
<keyword evidence="2" id="KW-1185">Reference proteome</keyword>
<accession>A0ABP7RBZ6</accession>